<gene>
    <name evidence="11" type="ORF">QYF61_003793</name>
</gene>
<evidence type="ECO:0000256" key="9">
    <source>
        <dbReference type="ARBA" id="ARBA00048679"/>
    </source>
</evidence>
<feature type="domain" description="Protein kinase" evidence="10">
    <location>
        <begin position="55"/>
        <end position="314"/>
    </location>
</feature>
<organism evidence="11 12">
    <name type="scientific">Mycteria americana</name>
    <name type="common">Wood stork</name>
    <dbReference type="NCBI Taxonomy" id="33587"/>
    <lineage>
        <taxon>Eukaryota</taxon>
        <taxon>Metazoa</taxon>
        <taxon>Chordata</taxon>
        <taxon>Craniata</taxon>
        <taxon>Vertebrata</taxon>
        <taxon>Euteleostomi</taxon>
        <taxon>Archelosauria</taxon>
        <taxon>Archosauria</taxon>
        <taxon>Dinosauria</taxon>
        <taxon>Saurischia</taxon>
        <taxon>Theropoda</taxon>
        <taxon>Coelurosauria</taxon>
        <taxon>Aves</taxon>
        <taxon>Neognathae</taxon>
        <taxon>Neoaves</taxon>
        <taxon>Aequornithes</taxon>
        <taxon>Ciconiiformes</taxon>
        <taxon>Ciconiidae</taxon>
        <taxon>Mycteria</taxon>
    </lineage>
</organism>
<keyword evidence="7" id="KW-0067">ATP-binding</keyword>
<evidence type="ECO:0000256" key="6">
    <source>
        <dbReference type="ARBA" id="ARBA00022777"/>
    </source>
</evidence>
<evidence type="ECO:0000256" key="8">
    <source>
        <dbReference type="ARBA" id="ARBA00047899"/>
    </source>
</evidence>
<keyword evidence="3" id="KW-0723">Serine/threonine-protein kinase</keyword>
<comment type="caution">
    <text evidence="11">The sequence shown here is derived from an EMBL/GenBank/DDBJ whole genome shotgun (WGS) entry which is preliminary data.</text>
</comment>
<proteinExistence type="inferred from homology"/>
<dbReference type="Pfam" id="PF00069">
    <property type="entry name" value="Pkinase"/>
    <property type="match status" value="1"/>
</dbReference>
<dbReference type="Gene3D" id="1.10.510.10">
    <property type="entry name" value="Transferase(Phosphotransferase) domain 1"/>
    <property type="match status" value="1"/>
</dbReference>
<evidence type="ECO:0000256" key="4">
    <source>
        <dbReference type="ARBA" id="ARBA00022679"/>
    </source>
</evidence>
<comment type="catalytic activity">
    <reaction evidence="8">
        <text>L-threonyl-[protein] + ATP = O-phospho-L-threonyl-[protein] + ADP + H(+)</text>
        <dbReference type="Rhea" id="RHEA:46608"/>
        <dbReference type="Rhea" id="RHEA-COMP:11060"/>
        <dbReference type="Rhea" id="RHEA-COMP:11605"/>
        <dbReference type="ChEBI" id="CHEBI:15378"/>
        <dbReference type="ChEBI" id="CHEBI:30013"/>
        <dbReference type="ChEBI" id="CHEBI:30616"/>
        <dbReference type="ChEBI" id="CHEBI:61977"/>
        <dbReference type="ChEBI" id="CHEBI:456216"/>
        <dbReference type="EC" id="2.7.11.1"/>
    </reaction>
</comment>
<dbReference type="GO" id="GO:0005524">
    <property type="term" value="F:ATP binding"/>
    <property type="evidence" value="ECO:0007669"/>
    <property type="project" value="UniProtKB-KW"/>
</dbReference>
<name>A0AAN7SB24_MYCAM</name>
<dbReference type="FunFam" id="3.30.200.20:FF:000003">
    <property type="entry name" value="Non-specific serine/threonine protein kinase"/>
    <property type="match status" value="1"/>
</dbReference>
<dbReference type="GO" id="GO:0005737">
    <property type="term" value="C:cytoplasm"/>
    <property type="evidence" value="ECO:0007669"/>
    <property type="project" value="TreeGrafter"/>
</dbReference>
<protein>
    <recommendedName>
        <fullName evidence="2">non-specific serine/threonine protein kinase</fullName>
        <ecNumber evidence="2">2.7.11.1</ecNumber>
    </recommendedName>
</protein>
<evidence type="ECO:0000313" key="11">
    <source>
        <dbReference type="EMBL" id="KAK4823593.1"/>
    </source>
</evidence>
<evidence type="ECO:0000256" key="5">
    <source>
        <dbReference type="ARBA" id="ARBA00022741"/>
    </source>
</evidence>
<keyword evidence="5" id="KW-0547">Nucleotide-binding</keyword>
<evidence type="ECO:0000256" key="3">
    <source>
        <dbReference type="ARBA" id="ARBA00022527"/>
    </source>
</evidence>
<evidence type="ECO:0000259" key="10">
    <source>
        <dbReference type="PROSITE" id="PS50011"/>
    </source>
</evidence>
<dbReference type="EC" id="2.7.11.1" evidence="2"/>
<keyword evidence="6" id="KW-0418">Kinase</keyword>
<reference evidence="11 12" key="1">
    <citation type="journal article" date="2023" name="J. Hered.">
        <title>Chromosome-level genome of the wood stork (Mycteria americana) provides insight into avian chromosome evolution.</title>
        <authorList>
            <person name="Flamio R. Jr."/>
            <person name="Ramstad K.M."/>
        </authorList>
    </citation>
    <scope>NUCLEOTIDE SEQUENCE [LARGE SCALE GENOMIC DNA]</scope>
    <source>
        <strain evidence="11">JAX WOST 10</strain>
    </source>
</reference>
<dbReference type="SMART" id="SM00220">
    <property type="entry name" value="S_TKc"/>
    <property type="match status" value="1"/>
</dbReference>
<dbReference type="Proteomes" id="UP001333110">
    <property type="component" value="Unassembled WGS sequence"/>
</dbReference>
<dbReference type="FunFam" id="1.10.510.10:FF:000391">
    <property type="entry name" value="Hormonally up-regulated neu tumor-associated kinase"/>
    <property type="match status" value="1"/>
</dbReference>
<comment type="catalytic activity">
    <reaction evidence="9">
        <text>L-seryl-[protein] + ATP = O-phospho-L-seryl-[protein] + ADP + H(+)</text>
        <dbReference type="Rhea" id="RHEA:17989"/>
        <dbReference type="Rhea" id="RHEA-COMP:9863"/>
        <dbReference type="Rhea" id="RHEA-COMP:11604"/>
        <dbReference type="ChEBI" id="CHEBI:15378"/>
        <dbReference type="ChEBI" id="CHEBI:29999"/>
        <dbReference type="ChEBI" id="CHEBI:30616"/>
        <dbReference type="ChEBI" id="CHEBI:83421"/>
        <dbReference type="ChEBI" id="CHEBI:456216"/>
        <dbReference type="EC" id="2.7.11.1"/>
    </reaction>
</comment>
<dbReference type="PANTHER" id="PTHR24346:SF101">
    <property type="entry name" value="PROTEIN KINASE DOMAIN-CONTAINING PROTEIN"/>
    <property type="match status" value="1"/>
</dbReference>
<keyword evidence="12" id="KW-1185">Reference proteome</keyword>
<evidence type="ECO:0000256" key="1">
    <source>
        <dbReference type="ARBA" id="ARBA00006234"/>
    </source>
</evidence>
<sequence length="713" mass="81277">MKAGSDDKMTDTGNLDGILPEWEKNLKDIKIPACFNKMPQETGKNFPHSKQVGNYLVGKMINKGSFAKVMEGLHIPTGEKVAIKVIDKRKAKQDSYVLKNMKREPRIHQMIKHPNVVRLFETLETDNSYYMVMELCLGGDLLDRICDKKRLAEREVRRYTRQILSAVEHLHCQGIVHRDLKIENFLLDENNNIKIVDFGLSNTAKFEGLSQELLHTQCGSPAYAAPELLAHRKYGPKVDVWSIGVSMFAMLTGTLPFTVEPFNIKQLHQKMLIGEISPIPSDISPGAVHFMQSLLEPDPAKRPGVKEAIKDKWLNEGFTRKILNASTYENRLCPSELNPVVLNYMTEMMKFSLSEVINILINNRPSPAMASYCLLLKKLLRYQKDRKRAQGENEIEKQNINPDKRLNRESEIQISQKAEMDTLENLRNYGNRAFPSVLSLAVPDAIQEDEVAITLENQENFPEVSKFAGRELIHLGPPKSSRKSTPCEPMYQPLLDFQENLNDFEDLTEARKPCLREKLTSTPANNQPPSSNVQAMTCSSKVLPQSLMENIIIARSPFPHQDMRIKDLLKAVDDNIYIPTWWHLDKEGTDLLMTDSSQLSPFPRLRQAALRETLARKISWLGPSRQHTNICPLVLVNGSKPPACPMSQQQTFTTRSMRQPKENPTHIFNKKTKKNFIQLRHTPKTTDLNLPVLSPPYQTRLGKKAEILRLNFA</sequence>
<dbReference type="CDD" id="cd14070">
    <property type="entry name" value="STKc_HUNK"/>
    <property type="match status" value="1"/>
</dbReference>
<keyword evidence="4" id="KW-0808">Transferase</keyword>
<dbReference type="AlphaFoldDB" id="A0AAN7SB24"/>
<evidence type="ECO:0000256" key="2">
    <source>
        <dbReference type="ARBA" id="ARBA00012513"/>
    </source>
</evidence>
<evidence type="ECO:0000313" key="12">
    <source>
        <dbReference type="Proteomes" id="UP001333110"/>
    </source>
</evidence>
<dbReference type="PANTHER" id="PTHR24346">
    <property type="entry name" value="MAP/MICROTUBULE AFFINITY-REGULATING KINASE"/>
    <property type="match status" value="1"/>
</dbReference>
<dbReference type="InterPro" id="IPR000719">
    <property type="entry name" value="Prot_kinase_dom"/>
</dbReference>
<dbReference type="InterPro" id="IPR011009">
    <property type="entry name" value="Kinase-like_dom_sf"/>
</dbReference>
<dbReference type="GO" id="GO:0004674">
    <property type="term" value="F:protein serine/threonine kinase activity"/>
    <property type="evidence" value="ECO:0007669"/>
    <property type="project" value="UniProtKB-KW"/>
</dbReference>
<accession>A0AAN7SB24</accession>
<dbReference type="EMBL" id="JAUNZN010000003">
    <property type="protein sequence ID" value="KAK4823593.1"/>
    <property type="molecule type" value="Genomic_DNA"/>
</dbReference>
<dbReference type="GO" id="GO:0035556">
    <property type="term" value="P:intracellular signal transduction"/>
    <property type="evidence" value="ECO:0007669"/>
    <property type="project" value="TreeGrafter"/>
</dbReference>
<dbReference type="SUPFAM" id="SSF56112">
    <property type="entry name" value="Protein kinase-like (PK-like)"/>
    <property type="match status" value="1"/>
</dbReference>
<comment type="similarity">
    <text evidence="1">Belongs to the protein kinase superfamily. CAMK Ser/Thr protein kinase family. SNF1 subfamily.</text>
</comment>
<dbReference type="InterPro" id="IPR008271">
    <property type="entry name" value="Ser/Thr_kinase_AS"/>
</dbReference>
<dbReference type="PROSITE" id="PS50011">
    <property type="entry name" value="PROTEIN_KINASE_DOM"/>
    <property type="match status" value="1"/>
</dbReference>
<dbReference type="PROSITE" id="PS00108">
    <property type="entry name" value="PROTEIN_KINASE_ST"/>
    <property type="match status" value="1"/>
</dbReference>
<evidence type="ECO:0000256" key="7">
    <source>
        <dbReference type="ARBA" id="ARBA00022840"/>
    </source>
</evidence>
<dbReference type="InterPro" id="IPR034671">
    <property type="entry name" value="Hunk"/>
</dbReference>